<evidence type="ECO:0000256" key="1">
    <source>
        <dbReference type="SAM" id="MobiDB-lite"/>
    </source>
</evidence>
<comment type="caution">
    <text evidence="2">The sequence shown here is derived from an EMBL/GenBank/DDBJ whole genome shotgun (WGS) entry which is preliminary data.</text>
</comment>
<organism evidence="2 3">
    <name type="scientific">Streptomyces griseoviridis</name>
    <dbReference type="NCBI Taxonomy" id="45398"/>
    <lineage>
        <taxon>Bacteria</taxon>
        <taxon>Bacillati</taxon>
        <taxon>Actinomycetota</taxon>
        <taxon>Actinomycetes</taxon>
        <taxon>Kitasatosporales</taxon>
        <taxon>Streptomycetaceae</taxon>
        <taxon>Streptomyces</taxon>
    </lineage>
</organism>
<feature type="region of interest" description="Disordered" evidence="1">
    <location>
        <begin position="24"/>
        <end position="119"/>
    </location>
</feature>
<accession>A0A918GRM0</accession>
<evidence type="ECO:0000313" key="3">
    <source>
        <dbReference type="Proteomes" id="UP000653493"/>
    </source>
</evidence>
<proteinExistence type="predicted"/>
<sequence length="119" mass="12610">MKAPWCDVPLSAIAAVSWALVEVPGRPRSGRGSWLRTRRARLADDAPVPGTGRAAGPYRRSSCPPPNPATNPCLQPPKRLPAPPPAPACKDTGPDLHGAPTVTGPHPRDGRRRTPPRTP</sequence>
<reference evidence="2" key="1">
    <citation type="journal article" date="2014" name="Int. J. Syst. Evol. Microbiol.">
        <title>Complete genome sequence of Corynebacterium casei LMG S-19264T (=DSM 44701T), isolated from a smear-ripened cheese.</title>
        <authorList>
            <consortium name="US DOE Joint Genome Institute (JGI-PGF)"/>
            <person name="Walter F."/>
            <person name="Albersmeier A."/>
            <person name="Kalinowski J."/>
            <person name="Ruckert C."/>
        </authorList>
    </citation>
    <scope>NUCLEOTIDE SEQUENCE</scope>
    <source>
        <strain evidence="2">JCM 4234</strain>
    </source>
</reference>
<reference evidence="2" key="2">
    <citation type="submission" date="2020-09" db="EMBL/GenBank/DDBJ databases">
        <authorList>
            <person name="Sun Q."/>
            <person name="Ohkuma M."/>
        </authorList>
    </citation>
    <scope>NUCLEOTIDE SEQUENCE</scope>
    <source>
        <strain evidence="2">JCM 4234</strain>
    </source>
</reference>
<feature type="compositionally biased region" description="Pro residues" evidence="1">
    <location>
        <begin position="63"/>
        <end position="87"/>
    </location>
</feature>
<keyword evidence="3" id="KW-1185">Reference proteome</keyword>
<name>A0A918GRM0_STRGD</name>
<dbReference type="AlphaFoldDB" id="A0A918GRM0"/>
<evidence type="ECO:0000313" key="2">
    <source>
        <dbReference type="EMBL" id="GGS57083.1"/>
    </source>
</evidence>
<feature type="compositionally biased region" description="Basic residues" evidence="1">
    <location>
        <begin position="109"/>
        <end position="119"/>
    </location>
</feature>
<dbReference type="Proteomes" id="UP000653493">
    <property type="component" value="Unassembled WGS sequence"/>
</dbReference>
<dbReference type="EMBL" id="BMSL01000021">
    <property type="protein sequence ID" value="GGS57083.1"/>
    <property type="molecule type" value="Genomic_DNA"/>
</dbReference>
<gene>
    <name evidence="2" type="ORF">GCM10010238_52940</name>
</gene>
<protein>
    <submittedName>
        <fullName evidence="2">Uncharacterized protein</fullName>
    </submittedName>
</protein>